<keyword evidence="16" id="KW-0206">Cytoskeleton</keyword>
<evidence type="ECO:0000256" key="10">
    <source>
        <dbReference type="ARBA" id="ARBA00022737"/>
    </source>
</evidence>
<evidence type="ECO:0000256" key="15">
    <source>
        <dbReference type="ARBA" id="ARBA00023134"/>
    </source>
</evidence>
<dbReference type="FunFam" id="1.25.40.420:FF:000001">
    <property type="entry name" value="Kelch-like family member 12"/>
    <property type="match status" value="1"/>
</dbReference>
<dbReference type="FunFam" id="1.10.287.600:FF:000005">
    <property type="entry name" value="Tubulin alpha chain"/>
    <property type="match status" value="1"/>
</dbReference>
<dbReference type="SMART" id="SM00865">
    <property type="entry name" value="Tubulin_C"/>
    <property type="match status" value="1"/>
</dbReference>
<dbReference type="Proteomes" id="UP001239994">
    <property type="component" value="Unassembled WGS sequence"/>
</dbReference>
<dbReference type="GO" id="GO:0005525">
    <property type="term" value="F:GTP binding"/>
    <property type="evidence" value="ECO:0007669"/>
    <property type="project" value="UniProtKB-KW"/>
</dbReference>
<dbReference type="InterPro" id="IPR037103">
    <property type="entry name" value="Tubulin/FtsZ-like_C"/>
</dbReference>
<evidence type="ECO:0000256" key="19">
    <source>
        <dbReference type="ARBA" id="ARBA00040627"/>
    </source>
</evidence>
<sequence>MAPKDIMTNSHAKSILNAMNSLRKSNTLCDITLRVENTDFPAHRIVLAACSDYFCAMFTSELAEKGKSFVDIQGLTASTMEILLDFVYTETVLVTVENVQELLPAACLLQLKGVKRACCDFLNSQLDPSNCLGIRDFAETHNCVDLMQAAELFSQKHFSEVVQHEEFMLLSQSEVEKLIKCDEIQVDSEEPVFEAVLNWVKHNRKEREPYLADMLEYVRMPLLTPRYITDVIDAEPLIRCSLACRDLVDEAKKFHLRPELRSEMQGPRTQARLGAKEVLLVIGGFGSQQSPIDVVEKYDPKTQEWSFLPNIARKRRYVATVSLNDRVYVIGGYDGRSRLSSVECLDYTADEDGVWYTVATMNVRRGLAGATTLGDMIYVAGGFDGSRRHTSMERYDPNIDQWSMLGDMQTAREGAGLVVASGLIYCLGGYDGLNILNSVERYDPHTGHWTSVTPMANKRSGAGVALLNDHIYVVGGFDGTAHLSSVEVYNIRTDYWTTVAPMTTPRCYVGATVLRGRLYAIAGKSASVSMSAKLAFRLAMHAGNSCREYGVGPDGAMQGTLSLPDSRQDPFNTGSSSCHRECISIHVGQAGVQIGNACWELYCLEHGIQPDGNMPSDKTIGGGDDSFNTFFSETGSGKHVPRAVFVDLEPAVIDEVRTGIYRQLFHPEQLISGKEDAANNYARGHYTVGKEIIDMVLERVRKLTDQCTGLQGFLIFHSFGGGTGSGFTSLLMERLSVDYGKKSKLEFAIYPAPQVSTAVVEPYNSILTTHTTLEHSDCAFMVDNEAIYDICRRNLDIERPTYTNLNRLIGQIVSSITASLRFDGALNVDLTEFQTNLVPYPRIHFPLVTYSPIISAEKAYHEQLSVAEITSACFEPSNQMVKCDPRHGKYMACCMLYRGDVVPKDVNAAIANIKTKRSIQFVDWCPTGFKVGINYQPPTVVPGGDLAKVQRAVCMLSNTTAIAEAWARLDHKFDLMYAKRAFVHWYVGEGMEEGEFSEAREDLAALEKDYEEVGTESVEDEEEGEEY</sequence>
<dbReference type="InterPro" id="IPR008280">
    <property type="entry name" value="Tub_FtsZ_C"/>
</dbReference>
<keyword evidence="5" id="KW-0880">Kelch repeat</keyword>
<dbReference type="AlphaFoldDB" id="A0AAD8ZN88"/>
<dbReference type="Pfam" id="PF01344">
    <property type="entry name" value="Kelch_1"/>
    <property type="match status" value="5"/>
</dbReference>
<dbReference type="SUPFAM" id="SSF52490">
    <property type="entry name" value="Tubulin nucleotide-binding domain-like"/>
    <property type="match status" value="1"/>
</dbReference>
<dbReference type="Gene3D" id="1.25.40.420">
    <property type="match status" value="1"/>
</dbReference>
<keyword evidence="9" id="KW-0493">Microtubule</keyword>
<gene>
    <name evidence="23" type="ORF">P4O66_022864</name>
</gene>
<keyword evidence="24" id="KW-1185">Reference proteome</keyword>
<keyword evidence="17" id="KW-0968">Cytoplasmic vesicle</keyword>
<dbReference type="InterPro" id="IPR011333">
    <property type="entry name" value="SKP1/BTB/POZ_sf"/>
</dbReference>
<dbReference type="InterPro" id="IPR000210">
    <property type="entry name" value="BTB/POZ_dom"/>
</dbReference>
<evidence type="ECO:0000313" key="23">
    <source>
        <dbReference type="EMBL" id="KAK1801173.1"/>
    </source>
</evidence>
<dbReference type="GO" id="GO:0016055">
    <property type="term" value="P:Wnt signaling pathway"/>
    <property type="evidence" value="ECO:0007669"/>
    <property type="project" value="UniProtKB-KW"/>
</dbReference>
<dbReference type="SMART" id="SM00875">
    <property type="entry name" value="BACK"/>
    <property type="match status" value="1"/>
</dbReference>
<protein>
    <recommendedName>
        <fullName evidence="19">Kelch-like protein 12</fullName>
    </recommendedName>
</protein>
<keyword evidence="7" id="KW-0963">Cytoplasm</keyword>
<feature type="domain" description="BTB" evidence="22">
    <location>
        <begin position="29"/>
        <end position="96"/>
    </location>
</feature>
<keyword evidence="10" id="KW-0677">Repeat</keyword>
<comment type="similarity">
    <text evidence="4">Belongs to the tubulin family.</text>
</comment>
<dbReference type="CDD" id="cd18452">
    <property type="entry name" value="BACK_KLHL12"/>
    <property type="match status" value="1"/>
</dbReference>
<evidence type="ECO:0000256" key="8">
    <source>
        <dbReference type="ARBA" id="ARBA00022687"/>
    </source>
</evidence>
<evidence type="ECO:0000256" key="16">
    <source>
        <dbReference type="ARBA" id="ARBA00023212"/>
    </source>
</evidence>
<comment type="pathway">
    <text evidence="3">Protein modification; protein ubiquitination.</text>
</comment>
<dbReference type="PRINTS" id="PR01162">
    <property type="entry name" value="ALPHATUBULIN"/>
</dbReference>
<dbReference type="InterPro" id="IPR011705">
    <property type="entry name" value="BACK"/>
</dbReference>
<dbReference type="FunFam" id="3.30.710.10:FF:000001">
    <property type="entry name" value="Kelch-like family member 20"/>
    <property type="match status" value="1"/>
</dbReference>
<evidence type="ECO:0000256" key="1">
    <source>
        <dbReference type="ARBA" id="ARBA00001946"/>
    </source>
</evidence>
<evidence type="ECO:0000259" key="22">
    <source>
        <dbReference type="PROSITE" id="PS50097"/>
    </source>
</evidence>
<comment type="caution">
    <text evidence="23">The sequence shown here is derived from an EMBL/GenBank/DDBJ whole genome shotgun (WGS) entry which is preliminary data.</text>
</comment>
<dbReference type="SUPFAM" id="SSF117281">
    <property type="entry name" value="Kelch motif"/>
    <property type="match status" value="1"/>
</dbReference>
<dbReference type="GO" id="GO:0009888">
    <property type="term" value="P:tissue development"/>
    <property type="evidence" value="ECO:0007669"/>
    <property type="project" value="UniProtKB-ARBA"/>
</dbReference>
<dbReference type="GO" id="GO:0005874">
    <property type="term" value="C:microtubule"/>
    <property type="evidence" value="ECO:0007669"/>
    <property type="project" value="UniProtKB-KW"/>
</dbReference>
<keyword evidence="14" id="KW-0931">ER-Golgi transport</keyword>
<comment type="catalytic activity">
    <reaction evidence="20">
        <text>GTP + H2O = GDP + phosphate + H(+)</text>
        <dbReference type="Rhea" id="RHEA:19669"/>
        <dbReference type="ChEBI" id="CHEBI:15377"/>
        <dbReference type="ChEBI" id="CHEBI:15378"/>
        <dbReference type="ChEBI" id="CHEBI:37565"/>
        <dbReference type="ChEBI" id="CHEBI:43474"/>
        <dbReference type="ChEBI" id="CHEBI:58189"/>
    </reaction>
    <physiologicalReaction direction="left-to-right" evidence="20">
        <dbReference type="Rhea" id="RHEA:19670"/>
    </physiologicalReaction>
</comment>
<dbReference type="SUPFAM" id="SSF54695">
    <property type="entry name" value="POZ domain"/>
    <property type="match status" value="1"/>
</dbReference>
<dbReference type="PROSITE" id="PS00227">
    <property type="entry name" value="TUBULIN"/>
    <property type="match status" value="1"/>
</dbReference>
<evidence type="ECO:0000256" key="9">
    <source>
        <dbReference type="ARBA" id="ARBA00022701"/>
    </source>
</evidence>
<evidence type="ECO:0000256" key="7">
    <source>
        <dbReference type="ARBA" id="ARBA00022490"/>
    </source>
</evidence>
<dbReference type="Gene3D" id="3.40.50.1440">
    <property type="entry name" value="Tubulin/FtsZ, GTPase domain"/>
    <property type="match status" value="1"/>
</dbReference>
<dbReference type="Gene3D" id="3.30.1330.20">
    <property type="entry name" value="Tubulin/FtsZ, C-terminal domain"/>
    <property type="match status" value="1"/>
</dbReference>
<dbReference type="PRINTS" id="PR00501">
    <property type="entry name" value="KELCHREPEAT"/>
</dbReference>
<comment type="subcellular location">
    <subcellularLocation>
        <location evidence="2">Cytoplasm</location>
        <location evidence="2">Cytoskeleton</location>
    </subcellularLocation>
    <subcellularLocation>
        <location evidence="18">Cytoplasmic vesicle</location>
        <location evidence="18">COPII-coated vesicle</location>
    </subcellularLocation>
</comment>
<dbReference type="SMART" id="SM00864">
    <property type="entry name" value="Tubulin"/>
    <property type="match status" value="1"/>
</dbReference>
<dbReference type="EMBL" id="JAROKS010000009">
    <property type="protein sequence ID" value="KAK1801173.1"/>
    <property type="molecule type" value="Genomic_DNA"/>
</dbReference>
<dbReference type="PANTHER" id="PTHR11588">
    <property type="entry name" value="TUBULIN"/>
    <property type="match status" value="1"/>
</dbReference>
<evidence type="ECO:0000256" key="11">
    <source>
        <dbReference type="ARBA" id="ARBA00022741"/>
    </source>
</evidence>
<dbReference type="GO" id="GO:0016787">
    <property type="term" value="F:hydrolase activity"/>
    <property type="evidence" value="ECO:0007669"/>
    <property type="project" value="UniProtKB-KW"/>
</dbReference>
<organism evidence="23 24">
    <name type="scientific">Electrophorus voltai</name>
    <dbReference type="NCBI Taxonomy" id="2609070"/>
    <lineage>
        <taxon>Eukaryota</taxon>
        <taxon>Metazoa</taxon>
        <taxon>Chordata</taxon>
        <taxon>Craniata</taxon>
        <taxon>Vertebrata</taxon>
        <taxon>Euteleostomi</taxon>
        <taxon>Actinopterygii</taxon>
        <taxon>Neopterygii</taxon>
        <taxon>Teleostei</taxon>
        <taxon>Ostariophysi</taxon>
        <taxon>Gymnotiformes</taxon>
        <taxon>Gymnotoidei</taxon>
        <taxon>Gymnotidae</taxon>
        <taxon>Electrophorus</taxon>
    </lineage>
</organism>
<dbReference type="InterPro" id="IPR002452">
    <property type="entry name" value="Alpha_tubulin"/>
</dbReference>
<dbReference type="Pfam" id="PF03953">
    <property type="entry name" value="Tubulin_C"/>
    <property type="match status" value="1"/>
</dbReference>
<feature type="coiled-coil region" evidence="21">
    <location>
        <begin position="996"/>
        <end position="1023"/>
    </location>
</feature>
<evidence type="ECO:0000256" key="20">
    <source>
        <dbReference type="ARBA" id="ARBA00049117"/>
    </source>
</evidence>
<comment type="cofactor">
    <cofactor evidence="1">
        <name>Mg(2+)</name>
        <dbReference type="ChEBI" id="CHEBI:18420"/>
    </cofactor>
</comment>
<dbReference type="InterPro" id="IPR015915">
    <property type="entry name" value="Kelch-typ_b-propeller"/>
</dbReference>
<evidence type="ECO:0000256" key="13">
    <source>
        <dbReference type="ARBA" id="ARBA00022801"/>
    </source>
</evidence>
<evidence type="ECO:0000256" key="14">
    <source>
        <dbReference type="ARBA" id="ARBA00022892"/>
    </source>
</evidence>
<evidence type="ECO:0000256" key="18">
    <source>
        <dbReference type="ARBA" id="ARBA00037830"/>
    </source>
</evidence>
<keyword evidence="13" id="KW-0378">Hydrolase</keyword>
<dbReference type="SMART" id="SM00612">
    <property type="entry name" value="Kelch"/>
    <property type="match status" value="5"/>
</dbReference>
<evidence type="ECO:0000256" key="17">
    <source>
        <dbReference type="ARBA" id="ARBA00023329"/>
    </source>
</evidence>
<dbReference type="GO" id="GO:0030134">
    <property type="term" value="C:COPII-coated ER to Golgi transport vesicle"/>
    <property type="evidence" value="ECO:0007669"/>
    <property type="project" value="UniProtKB-SubCell"/>
</dbReference>
<dbReference type="PRINTS" id="PR01161">
    <property type="entry name" value="TUBULIN"/>
</dbReference>
<dbReference type="Gene3D" id="1.10.287.600">
    <property type="entry name" value="Helix hairpin bin"/>
    <property type="match status" value="1"/>
</dbReference>
<evidence type="ECO:0000256" key="21">
    <source>
        <dbReference type="SAM" id="Coils"/>
    </source>
</evidence>
<keyword evidence="8" id="KW-0879">Wnt signaling pathway</keyword>
<dbReference type="InterPro" id="IPR000217">
    <property type="entry name" value="Tubulin"/>
</dbReference>
<evidence type="ECO:0000256" key="2">
    <source>
        <dbReference type="ARBA" id="ARBA00004245"/>
    </source>
</evidence>
<dbReference type="InterPro" id="IPR018316">
    <property type="entry name" value="Tubulin/FtsZ_2-layer-sand-dom"/>
</dbReference>
<dbReference type="InterPro" id="IPR003008">
    <property type="entry name" value="Tubulin_FtsZ_GTPase"/>
</dbReference>
<accession>A0AAD8ZN88</accession>
<evidence type="ECO:0000256" key="6">
    <source>
        <dbReference type="ARBA" id="ARBA00022448"/>
    </source>
</evidence>
<dbReference type="FunFam" id="3.30.1330.20:FF:000001">
    <property type="entry name" value="Tubulin alpha chain"/>
    <property type="match status" value="1"/>
</dbReference>
<dbReference type="PROSITE" id="PS50097">
    <property type="entry name" value="BTB"/>
    <property type="match status" value="1"/>
</dbReference>
<dbReference type="Pfam" id="PF00651">
    <property type="entry name" value="BTB"/>
    <property type="match status" value="1"/>
</dbReference>
<name>A0AAD8ZN88_9TELE</name>
<dbReference type="CDD" id="cd02186">
    <property type="entry name" value="alpha_tubulin"/>
    <property type="match status" value="1"/>
</dbReference>
<dbReference type="GO" id="GO:0016192">
    <property type="term" value="P:vesicle-mediated transport"/>
    <property type="evidence" value="ECO:0007669"/>
    <property type="project" value="UniProtKB-KW"/>
</dbReference>
<dbReference type="InterPro" id="IPR036525">
    <property type="entry name" value="Tubulin/FtsZ_GTPase_sf"/>
</dbReference>
<evidence type="ECO:0000256" key="4">
    <source>
        <dbReference type="ARBA" id="ARBA00009636"/>
    </source>
</evidence>
<dbReference type="Pfam" id="PF07707">
    <property type="entry name" value="BACK"/>
    <property type="match status" value="1"/>
</dbReference>
<reference evidence="23" key="1">
    <citation type="submission" date="2023-03" db="EMBL/GenBank/DDBJ databases">
        <title>Electrophorus voltai genome.</title>
        <authorList>
            <person name="Bian C."/>
        </authorList>
    </citation>
    <scope>NUCLEOTIDE SEQUENCE</scope>
    <source>
        <strain evidence="23">CB-2022</strain>
        <tissue evidence="23">Muscle</tissue>
    </source>
</reference>
<dbReference type="Gene3D" id="3.30.710.10">
    <property type="entry name" value="Potassium Channel Kv1.1, Chain A"/>
    <property type="match status" value="1"/>
</dbReference>
<dbReference type="InterPro" id="IPR017975">
    <property type="entry name" value="Tubulin_CS"/>
</dbReference>
<dbReference type="FunFam" id="2.120.10.80:FF:000011">
    <property type="entry name" value="Kelch like family member 12"/>
    <property type="match status" value="1"/>
</dbReference>
<dbReference type="FunFam" id="3.40.50.1440:FF:000002">
    <property type="entry name" value="Tubulin alpha chain"/>
    <property type="match status" value="1"/>
</dbReference>
<dbReference type="InterPro" id="IPR006652">
    <property type="entry name" value="Kelch_1"/>
</dbReference>
<dbReference type="InterPro" id="IPR023123">
    <property type="entry name" value="Tubulin_C"/>
</dbReference>
<evidence type="ECO:0000256" key="12">
    <source>
        <dbReference type="ARBA" id="ARBA00022786"/>
    </source>
</evidence>
<dbReference type="GO" id="GO:0007017">
    <property type="term" value="P:microtubule-based process"/>
    <property type="evidence" value="ECO:0007669"/>
    <property type="project" value="InterPro"/>
</dbReference>
<dbReference type="GO" id="GO:0009653">
    <property type="term" value="P:anatomical structure morphogenesis"/>
    <property type="evidence" value="ECO:0007669"/>
    <property type="project" value="UniProtKB-ARBA"/>
</dbReference>
<keyword evidence="6" id="KW-0813">Transport</keyword>
<proteinExistence type="inferred from homology"/>
<keyword evidence="12" id="KW-0833">Ubl conjugation pathway</keyword>
<keyword evidence="21" id="KW-0175">Coiled coil</keyword>
<keyword evidence="15" id="KW-0342">GTP-binding</keyword>
<dbReference type="Pfam" id="PF00091">
    <property type="entry name" value="Tubulin"/>
    <property type="match status" value="1"/>
</dbReference>
<keyword evidence="11" id="KW-0547">Nucleotide-binding</keyword>
<dbReference type="CDD" id="cd18242">
    <property type="entry name" value="BTB_POZ_KLHL12_C3IP1_DKIR"/>
    <property type="match status" value="1"/>
</dbReference>
<evidence type="ECO:0000256" key="5">
    <source>
        <dbReference type="ARBA" id="ARBA00022441"/>
    </source>
</evidence>
<dbReference type="SMART" id="SM00225">
    <property type="entry name" value="BTB"/>
    <property type="match status" value="1"/>
</dbReference>
<evidence type="ECO:0000256" key="3">
    <source>
        <dbReference type="ARBA" id="ARBA00004906"/>
    </source>
</evidence>
<evidence type="ECO:0000313" key="24">
    <source>
        <dbReference type="Proteomes" id="UP001239994"/>
    </source>
</evidence>
<dbReference type="Gene3D" id="2.120.10.80">
    <property type="entry name" value="Kelch-type beta propeller"/>
    <property type="match status" value="1"/>
</dbReference>
<dbReference type="SUPFAM" id="SSF55307">
    <property type="entry name" value="Tubulin C-terminal domain-like"/>
    <property type="match status" value="1"/>
</dbReference>
<dbReference type="GO" id="GO:0005200">
    <property type="term" value="F:structural constituent of cytoskeleton"/>
    <property type="evidence" value="ECO:0007669"/>
    <property type="project" value="InterPro"/>
</dbReference>